<dbReference type="EMBL" id="CP099489">
    <property type="protein sequence ID" value="USQ81181.1"/>
    <property type="molecule type" value="Genomic_DNA"/>
</dbReference>
<dbReference type="RefSeq" id="WP_252594565.1">
    <property type="nucleotide sequence ID" value="NZ_CP099489.1"/>
</dbReference>
<keyword evidence="5" id="KW-0521">NADP</keyword>
<dbReference type="InterPro" id="IPR012999">
    <property type="entry name" value="Pyr_OxRdtase_I_AS"/>
</dbReference>
<evidence type="ECO:0000256" key="1">
    <source>
        <dbReference type="ARBA" id="ARBA00001974"/>
    </source>
</evidence>
<keyword evidence="7" id="KW-1015">Disulfide bond</keyword>
<evidence type="ECO:0000256" key="6">
    <source>
        <dbReference type="ARBA" id="ARBA00023002"/>
    </source>
</evidence>
<evidence type="ECO:0000256" key="3">
    <source>
        <dbReference type="ARBA" id="ARBA00022630"/>
    </source>
</evidence>
<evidence type="ECO:0000256" key="4">
    <source>
        <dbReference type="ARBA" id="ARBA00022827"/>
    </source>
</evidence>
<evidence type="ECO:0000259" key="11">
    <source>
        <dbReference type="Pfam" id="PF07992"/>
    </source>
</evidence>
<dbReference type="PANTHER" id="PTHR43014">
    <property type="entry name" value="MERCURIC REDUCTASE"/>
    <property type="match status" value="1"/>
</dbReference>
<dbReference type="Pfam" id="PF07992">
    <property type="entry name" value="Pyr_redox_2"/>
    <property type="match status" value="1"/>
</dbReference>
<evidence type="ECO:0000256" key="2">
    <source>
        <dbReference type="ARBA" id="ARBA00007532"/>
    </source>
</evidence>
<dbReference type="InterPro" id="IPR023753">
    <property type="entry name" value="FAD/NAD-binding_dom"/>
</dbReference>
<dbReference type="PANTHER" id="PTHR43014:SF4">
    <property type="entry name" value="PYRIDINE NUCLEOTIDE-DISULFIDE OXIDOREDUCTASE RCLA-RELATED"/>
    <property type="match status" value="1"/>
</dbReference>
<dbReference type="PRINTS" id="PR00411">
    <property type="entry name" value="PNDRDTASEI"/>
</dbReference>
<keyword evidence="4 9" id="KW-0274">FAD</keyword>
<sequence length="460" mass="48156">MTESLHTESLHTEVLVIGWGKAGKTLAGALGRAGRSVTLVEQSADMIGGTCINIGCVPTKTLVHSAEVRREGDDPSAYFRSAVERRDTLIGKLNAANKAMLEPVKQVRLVVGSVAEFTGPRAVRVTGGEDELEITADTVIINTGALPRPLDVPGADGPRVHDSTSIQHVDPLPARLAIVGGGPIALEFASMFAQFGSEVTILERGERILRGEDEDVGDSVRAALEDQGVRITTGVEATALEDDGTQVTVQTTGEPVVADAVLVAVGRVPATEGLGLAAAGVEVGDGGKVVVDDLLRASAADVWAVGDVNGGPQQTYVSYDDHRIVLSQLTGDGSRSRADRVAVPTTIFLTPPLGRVGLSESEAAEAGRTVDVYAKPVAKIAVMPRPKTLGETHGLIKFVVDAETDEILGAALHTVDAQELINLVALAMRTGTTRQQLLDGIWTHPSSTEALNEVLAPPRD</sequence>
<evidence type="ECO:0000313" key="12">
    <source>
        <dbReference type="EMBL" id="USQ81181.1"/>
    </source>
</evidence>
<evidence type="ECO:0000256" key="9">
    <source>
        <dbReference type="RuleBase" id="RU003691"/>
    </source>
</evidence>
<name>A0ABY4YWQ3_9MICO</name>
<keyword evidence="13" id="KW-1185">Reference proteome</keyword>
<feature type="domain" description="Pyridine nucleotide-disulphide oxidoreductase dimerisation" evidence="10">
    <location>
        <begin position="343"/>
        <end position="453"/>
    </location>
</feature>
<accession>A0ABY4YWQ3</accession>
<dbReference type="PIRSF" id="PIRSF000350">
    <property type="entry name" value="Mercury_reductase_MerA"/>
    <property type="match status" value="1"/>
</dbReference>
<comment type="cofactor">
    <cofactor evidence="1">
        <name>FAD</name>
        <dbReference type="ChEBI" id="CHEBI:57692"/>
    </cofactor>
</comment>
<evidence type="ECO:0000256" key="8">
    <source>
        <dbReference type="ARBA" id="ARBA00023284"/>
    </source>
</evidence>
<feature type="domain" description="FAD/NAD(P)-binding" evidence="11">
    <location>
        <begin position="13"/>
        <end position="319"/>
    </location>
</feature>
<dbReference type="Proteomes" id="UP001056455">
    <property type="component" value="Chromosome"/>
</dbReference>
<evidence type="ECO:0000313" key="13">
    <source>
        <dbReference type="Proteomes" id="UP001056455"/>
    </source>
</evidence>
<dbReference type="SUPFAM" id="SSF51905">
    <property type="entry name" value="FAD/NAD(P)-binding domain"/>
    <property type="match status" value="1"/>
</dbReference>
<dbReference type="Gene3D" id="3.30.390.30">
    <property type="match status" value="1"/>
</dbReference>
<keyword evidence="6 9" id="KW-0560">Oxidoreductase</keyword>
<dbReference type="InterPro" id="IPR016156">
    <property type="entry name" value="FAD/NAD-linked_Rdtase_dimer_sf"/>
</dbReference>
<dbReference type="InterPro" id="IPR036188">
    <property type="entry name" value="FAD/NAD-bd_sf"/>
</dbReference>
<evidence type="ECO:0000256" key="7">
    <source>
        <dbReference type="ARBA" id="ARBA00023157"/>
    </source>
</evidence>
<dbReference type="PROSITE" id="PS00076">
    <property type="entry name" value="PYRIDINE_REDOX_1"/>
    <property type="match status" value="1"/>
</dbReference>
<reference evidence="12" key="1">
    <citation type="submission" date="2022-06" db="EMBL/GenBank/DDBJ databases">
        <title>Ornithinimicrobium HY1793.</title>
        <authorList>
            <person name="Huang Y."/>
        </authorList>
    </citation>
    <scope>NUCLEOTIDE SEQUENCE</scope>
    <source>
        <strain evidence="12">HY1793</strain>
    </source>
</reference>
<dbReference type="SUPFAM" id="SSF55424">
    <property type="entry name" value="FAD/NAD-linked reductases, dimerisation (C-terminal) domain"/>
    <property type="match status" value="1"/>
</dbReference>
<dbReference type="InterPro" id="IPR001100">
    <property type="entry name" value="Pyr_nuc-diS_OxRdtase"/>
</dbReference>
<dbReference type="InterPro" id="IPR004099">
    <property type="entry name" value="Pyr_nucl-diS_OxRdtase_dimer"/>
</dbReference>
<comment type="similarity">
    <text evidence="2 9">Belongs to the class-I pyridine nucleotide-disulfide oxidoreductase family.</text>
</comment>
<keyword evidence="3 9" id="KW-0285">Flavoprotein</keyword>
<evidence type="ECO:0000259" key="10">
    <source>
        <dbReference type="Pfam" id="PF02852"/>
    </source>
</evidence>
<keyword evidence="8 9" id="KW-0676">Redox-active center</keyword>
<dbReference type="PRINTS" id="PR00368">
    <property type="entry name" value="FADPNR"/>
</dbReference>
<evidence type="ECO:0000256" key="5">
    <source>
        <dbReference type="ARBA" id="ARBA00022857"/>
    </source>
</evidence>
<dbReference type="Pfam" id="PF02852">
    <property type="entry name" value="Pyr_redox_dim"/>
    <property type="match status" value="1"/>
</dbReference>
<proteinExistence type="inferred from homology"/>
<dbReference type="Gene3D" id="3.50.50.60">
    <property type="entry name" value="FAD/NAD(P)-binding domain"/>
    <property type="match status" value="2"/>
</dbReference>
<organism evidence="12 13">
    <name type="scientific">Ornithinimicrobium faecis</name>
    <dbReference type="NCBI Taxonomy" id="2934158"/>
    <lineage>
        <taxon>Bacteria</taxon>
        <taxon>Bacillati</taxon>
        <taxon>Actinomycetota</taxon>
        <taxon>Actinomycetes</taxon>
        <taxon>Micrococcales</taxon>
        <taxon>Ornithinimicrobiaceae</taxon>
        <taxon>Ornithinimicrobium</taxon>
    </lineage>
</organism>
<gene>
    <name evidence="12" type="ORF">NF556_05925</name>
</gene>
<protein>
    <submittedName>
        <fullName evidence="12">FAD-dependent oxidoreductase</fullName>
    </submittedName>
</protein>